<dbReference type="Gene3D" id="3.40.50.300">
    <property type="entry name" value="P-loop containing nucleotide triphosphate hydrolases"/>
    <property type="match status" value="1"/>
</dbReference>
<accession>A0A543B1T1</accession>
<dbReference type="SUPFAM" id="SSF52317">
    <property type="entry name" value="Class I glutamine amidotransferase-like"/>
    <property type="match status" value="1"/>
</dbReference>
<feature type="domain" description="CobB/CobQ-like glutamine amidotransferase" evidence="8">
    <location>
        <begin position="267"/>
        <end position="439"/>
    </location>
</feature>
<dbReference type="Pfam" id="PF07685">
    <property type="entry name" value="GATase_3"/>
    <property type="match status" value="1"/>
</dbReference>
<dbReference type="OrthoDB" id="9764035at2"/>
<dbReference type="PANTHER" id="PTHR43873:SF1">
    <property type="entry name" value="COBYRINATE A,C-DIAMIDE SYNTHASE"/>
    <property type="match status" value="1"/>
</dbReference>
<dbReference type="NCBIfam" id="NF002204">
    <property type="entry name" value="PRK01077.1"/>
    <property type="match status" value="1"/>
</dbReference>
<keyword evidence="2" id="KW-0436">Ligase</keyword>
<evidence type="ECO:0000259" key="8">
    <source>
        <dbReference type="Pfam" id="PF07685"/>
    </source>
</evidence>
<keyword evidence="6" id="KW-0315">Glutamine amidotransferase</keyword>
<evidence type="ECO:0000256" key="5">
    <source>
        <dbReference type="ARBA" id="ARBA00022842"/>
    </source>
</evidence>
<proteinExistence type="predicted"/>
<evidence type="ECO:0000313" key="10">
    <source>
        <dbReference type="Proteomes" id="UP000317043"/>
    </source>
</evidence>
<dbReference type="Pfam" id="PF01656">
    <property type="entry name" value="CbiA"/>
    <property type="match status" value="1"/>
</dbReference>
<dbReference type="FunCoup" id="A0A543B1T1">
    <property type="interactions" value="90"/>
</dbReference>
<dbReference type="PANTHER" id="PTHR43873">
    <property type="entry name" value="COBYRINATE A,C-DIAMIDE SYNTHASE"/>
    <property type="match status" value="1"/>
</dbReference>
<keyword evidence="3" id="KW-0547">Nucleotide-binding</keyword>
<keyword evidence="4" id="KW-0067">ATP-binding</keyword>
<dbReference type="InParanoid" id="A0A543B1T1"/>
<evidence type="ECO:0000256" key="3">
    <source>
        <dbReference type="ARBA" id="ARBA00022741"/>
    </source>
</evidence>
<evidence type="ECO:0000256" key="4">
    <source>
        <dbReference type="ARBA" id="ARBA00022840"/>
    </source>
</evidence>
<comment type="cofactor">
    <cofactor evidence="1">
        <name>Mg(2+)</name>
        <dbReference type="ChEBI" id="CHEBI:18420"/>
    </cofactor>
</comment>
<reference evidence="9 10" key="1">
    <citation type="submission" date="2019-06" db="EMBL/GenBank/DDBJ databases">
        <title>Sequencing the genomes of 1000 actinobacteria strains.</title>
        <authorList>
            <person name="Klenk H.-P."/>
        </authorList>
    </citation>
    <scope>NUCLEOTIDE SEQUENCE [LARGE SCALE GENOMIC DNA]</scope>
    <source>
        <strain evidence="9 10">DSM 45928</strain>
    </source>
</reference>
<evidence type="ECO:0000259" key="7">
    <source>
        <dbReference type="Pfam" id="PF01656"/>
    </source>
</evidence>
<keyword evidence="5" id="KW-0460">Magnesium</keyword>
<dbReference type="NCBIfam" id="TIGR00379">
    <property type="entry name" value="cobB"/>
    <property type="match status" value="1"/>
</dbReference>
<evidence type="ECO:0000313" key="9">
    <source>
        <dbReference type="EMBL" id="TQL78766.1"/>
    </source>
</evidence>
<dbReference type="EMBL" id="VFOW01000001">
    <property type="protein sequence ID" value="TQL78766.1"/>
    <property type="molecule type" value="Genomic_DNA"/>
</dbReference>
<evidence type="ECO:0000256" key="1">
    <source>
        <dbReference type="ARBA" id="ARBA00001946"/>
    </source>
</evidence>
<evidence type="ECO:0000256" key="2">
    <source>
        <dbReference type="ARBA" id="ARBA00022598"/>
    </source>
</evidence>
<comment type="caution">
    <text evidence="9">The sequence shown here is derived from an EMBL/GenBank/DDBJ whole genome shotgun (WGS) entry which is preliminary data.</text>
</comment>
<feature type="domain" description="CobQ/CobB/MinD/ParA nucleotide binding" evidence="7">
    <location>
        <begin position="8"/>
        <end position="182"/>
    </location>
</feature>
<dbReference type="InterPro" id="IPR029062">
    <property type="entry name" value="Class_I_gatase-like"/>
</dbReference>
<dbReference type="PROSITE" id="PS51274">
    <property type="entry name" value="GATASE_COBBQ"/>
    <property type="match status" value="1"/>
</dbReference>
<dbReference type="AlphaFoldDB" id="A0A543B1T1"/>
<organism evidence="9 10">
    <name type="scientific">Stackebrandtia endophytica</name>
    <dbReference type="NCBI Taxonomy" id="1496996"/>
    <lineage>
        <taxon>Bacteria</taxon>
        <taxon>Bacillati</taxon>
        <taxon>Actinomycetota</taxon>
        <taxon>Actinomycetes</taxon>
        <taxon>Glycomycetales</taxon>
        <taxon>Glycomycetaceae</taxon>
        <taxon>Stackebrandtia</taxon>
    </lineage>
</organism>
<dbReference type="GO" id="GO:0005524">
    <property type="term" value="F:ATP binding"/>
    <property type="evidence" value="ECO:0007669"/>
    <property type="project" value="UniProtKB-KW"/>
</dbReference>
<gene>
    <name evidence="9" type="ORF">FB566_4360</name>
</gene>
<dbReference type="InterPro" id="IPR004484">
    <property type="entry name" value="CbiA/CobB_synth"/>
</dbReference>
<dbReference type="GO" id="GO:0042242">
    <property type="term" value="F:cobyrinic acid a,c-diamide synthase activity"/>
    <property type="evidence" value="ECO:0007669"/>
    <property type="project" value="InterPro"/>
</dbReference>
<dbReference type="InterPro" id="IPR002586">
    <property type="entry name" value="CobQ/CobB/MinD/ParA_Nub-bd_dom"/>
</dbReference>
<sequence length="451" mass="48200">MTDVPRLVISSPSSAQSKTTVSVGLLAALTARDLRASGFKVGPDYVDAGYLGMACGRVGRNLDARLTSQSLLTELFAHGSEAADIAIIEGNLGVFDSTSLHRRSHSTAHVAQTLRAPLILVVDAGAMGQSVAALVHGYRTYDELLWLAGVIFTRVGSDRHEQILREAMKDVDVPVLGAIRRGSLPALPPRHDGLLPVADRSMEAVRTIRRLGETMLEQVDLDRLLSIARSAPRLPESIWNPAEVLAEAGATSATESPLVAVAGGSFFTYSYAENVELLQAAGADVAVVDPLRDERLPEGTRALFFGGGFPEWYVEELSSNVEMGRQVVELVRSGAPVVAESAGLVWLTEELDGRPMSGAIPAAARAVEQTVFGYRSATACVGSVLCPAGLQVTGHKNHRTQVSPRAGDPAAWEWPDGRAEGYVAGNLHASYLNLHWAQHPQMASRFVSRIS</sequence>
<dbReference type="InterPro" id="IPR027417">
    <property type="entry name" value="P-loop_NTPase"/>
</dbReference>
<keyword evidence="10" id="KW-1185">Reference proteome</keyword>
<evidence type="ECO:0000256" key="6">
    <source>
        <dbReference type="ARBA" id="ARBA00022962"/>
    </source>
</evidence>
<dbReference type="Proteomes" id="UP000317043">
    <property type="component" value="Unassembled WGS sequence"/>
</dbReference>
<dbReference type="RefSeq" id="WP_142043565.1">
    <property type="nucleotide sequence ID" value="NZ_JBHTGS010000003.1"/>
</dbReference>
<protein>
    <submittedName>
        <fullName evidence="9">Cobyrinic acid a,c-diamide synthase</fullName>
    </submittedName>
</protein>
<name>A0A543B1T1_9ACTN</name>
<dbReference type="InterPro" id="IPR011698">
    <property type="entry name" value="GATase_3"/>
</dbReference>
<dbReference type="SUPFAM" id="SSF52540">
    <property type="entry name" value="P-loop containing nucleoside triphosphate hydrolases"/>
    <property type="match status" value="1"/>
</dbReference>